<dbReference type="OrthoDB" id="9768177at2"/>
<evidence type="ECO:0000256" key="6">
    <source>
        <dbReference type="ARBA" id="ARBA00023136"/>
    </source>
</evidence>
<dbReference type="InterPro" id="IPR008969">
    <property type="entry name" value="CarboxyPept-like_regulatory"/>
</dbReference>
<dbReference type="InterPro" id="IPR023996">
    <property type="entry name" value="TonB-dep_OMP_SusC/RagA"/>
</dbReference>
<accession>A0A1H4E6P4</accession>
<feature type="domain" description="TonB-dependent receptor plug" evidence="12">
    <location>
        <begin position="118"/>
        <end position="225"/>
    </location>
</feature>
<sequence>MKMKRSKNLCYRLLIMLAVMFFALDVSAQTTINGRVKDESGIAVIGASIIVKGTSNGTVTDFDGNFKLSCKPGATLVFSYIGYNPQELKAKDGMEVVLKEDVAQLNEVVVVGYGSMAKKEISSSVVQINKDQFNQGAASDPMALIAGKVAGLNVAATADANPNAMTDIQVRGAGSLTASNGPLVVIDGIAGGDLRNIATQDVESITVLKDAGSAAIYGTRGANGVILVTTKKGSGSAGVTNVTYDSYIALNIQKPRVDILSTDEFRRSRRGQDYGADTDWWGEITRPVSYSLNQYISVDSSTKNGYFGLSVNYKKGNGLDIVSGREEYGGRFVGEQRVLNNRLQFNSSLSARKVHEKWGNDGLFDTALTMNPTIPVKNADGTYYQPNSPTDIHNPVNDLKENVSQGDRIYLLGNADVKLNILQLEQHNLNTSLSYALQYNDLKDNFYTPSTSSESFWNGYDGRARINYQKWWTNRLEYLINYTMTLKQHQLKAVLGYSWERSMWEQSGNENMGFVYDALSYHGIGNGSYLRDGKANIWAGSSESTLIGFFGRLNYNFNDIIYASASMRREGSTKFGANKKWGNFPSASLAWEIINTPFAQSLQRTFQSLKPRVSYGVTGRSDFNAYQSIATYSTRGAYLIDNQWINGYAPSLNANPDLAWEKSTAFNVGLDFVAFKSRLRGSVEYFDRRSQDLLYNYTAPQPPFIYNTILVNVGTTKNTGIEVSLDYDVIAKKGLKWTTGINWSMGDTKLTKLSSDAYQMAYLDLYQKPGPGTSEYFFRVEEGGKIGQFYGYEHAGIDENGLLLIYDNDGNKVPAAQADPSYKRTIGNGAPKHFLSWSNSISYKNWDLSMLFRSALGYEIFNMRKYGMGLKGSGTDNVLRSAYTDYSNVESSGGIISSYFLEKGDYVKLDNVTLGYTYTPKNRQLVESLRVYLTAKNVFTLTGYEGNDPSIVTSTGITPGIDSNSAYPQATQVSLGVTLRFH</sequence>
<evidence type="ECO:0000256" key="9">
    <source>
        <dbReference type="RuleBase" id="RU003357"/>
    </source>
</evidence>
<dbReference type="Pfam" id="PF00593">
    <property type="entry name" value="TonB_dep_Rec_b-barrel"/>
    <property type="match status" value="1"/>
</dbReference>
<dbReference type="SUPFAM" id="SSF56935">
    <property type="entry name" value="Porins"/>
    <property type="match status" value="1"/>
</dbReference>
<evidence type="ECO:0000256" key="8">
    <source>
        <dbReference type="PROSITE-ProRule" id="PRU01360"/>
    </source>
</evidence>
<comment type="similarity">
    <text evidence="8 9">Belongs to the TonB-dependent receptor family.</text>
</comment>
<dbReference type="PROSITE" id="PS52016">
    <property type="entry name" value="TONB_DEPENDENT_REC_3"/>
    <property type="match status" value="1"/>
</dbReference>
<dbReference type="Pfam" id="PF07715">
    <property type="entry name" value="Plug"/>
    <property type="match status" value="1"/>
</dbReference>
<dbReference type="NCBIfam" id="TIGR04056">
    <property type="entry name" value="OMP_RagA_SusC"/>
    <property type="match status" value="1"/>
</dbReference>
<evidence type="ECO:0000259" key="11">
    <source>
        <dbReference type="Pfam" id="PF00593"/>
    </source>
</evidence>
<evidence type="ECO:0000256" key="7">
    <source>
        <dbReference type="ARBA" id="ARBA00023237"/>
    </source>
</evidence>
<keyword evidence="7 8" id="KW-0998">Cell outer membrane</keyword>
<dbReference type="Gene3D" id="2.170.130.10">
    <property type="entry name" value="TonB-dependent receptor, plug domain"/>
    <property type="match status" value="1"/>
</dbReference>
<dbReference type="InterPro" id="IPR036942">
    <property type="entry name" value="Beta-barrel_TonB_sf"/>
</dbReference>
<dbReference type="Proteomes" id="UP000182257">
    <property type="component" value="Unassembled WGS sequence"/>
</dbReference>
<gene>
    <name evidence="13" type="ORF">SAMN05216462_2593</name>
</gene>
<keyword evidence="4 8" id="KW-0812">Transmembrane</keyword>
<keyword evidence="10" id="KW-0732">Signal</keyword>
<dbReference type="InterPro" id="IPR012910">
    <property type="entry name" value="Plug_dom"/>
</dbReference>
<feature type="signal peptide" evidence="10">
    <location>
        <begin position="1"/>
        <end position="28"/>
    </location>
</feature>
<dbReference type="Pfam" id="PF13715">
    <property type="entry name" value="CarbopepD_reg_2"/>
    <property type="match status" value="1"/>
</dbReference>
<dbReference type="GO" id="GO:0009279">
    <property type="term" value="C:cell outer membrane"/>
    <property type="evidence" value="ECO:0007669"/>
    <property type="project" value="UniProtKB-SubCell"/>
</dbReference>
<reference evidence="13 14" key="1">
    <citation type="submission" date="2016-10" db="EMBL/GenBank/DDBJ databases">
        <authorList>
            <person name="de Groot N.N."/>
        </authorList>
    </citation>
    <scope>NUCLEOTIDE SEQUENCE [LARGE SCALE GENOMIC DNA]</scope>
    <source>
        <strain evidence="13 14">D31d</strain>
    </source>
</reference>
<dbReference type="InterPro" id="IPR039426">
    <property type="entry name" value="TonB-dep_rcpt-like"/>
</dbReference>
<dbReference type="NCBIfam" id="TIGR04057">
    <property type="entry name" value="SusC_RagA_signa"/>
    <property type="match status" value="1"/>
</dbReference>
<keyword evidence="5 9" id="KW-0798">TonB box</keyword>
<evidence type="ECO:0000259" key="12">
    <source>
        <dbReference type="Pfam" id="PF07715"/>
    </source>
</evidence>
<evidence type="ECO:0000313" key="14">
    <source>
        <dbReference type="Proteomes" id="UP000182257"/>
    </source>
</evidence>
<evidence type="ECO:0000256" key="10">
    <source>
        <dbReference type="SAM" id="SignalP"/>
    </source>
</evidence>
<dbReference type="FunFam" id="2.60.40.1120:FF:000003">
    <property type="entry name" value="Outer membrane protein Omp121"/>
    <property type="match status" value="1"/>
</dbReference>
<name>A0A1H4E6P4_XYLRU</name>
<dbReference type="Gene3D" id="2.40.170.20">
    <property type="entry name" value="TonB-dependent receptor, beta-barrel domain"/>
    <property type="match status" value="1"/>
</dbReference>
<evidence type="ECO:0000256" key="1">
    <source>
        <dbReference type="ARBA" id="ARBA00004571"/>
    </source>
</evidence>
<dbReference type="RefSeq" id="WP_074761901.1">
    <property type="nucleotide sequence ID" value="NZ_FNRF01000005.1"/>
</dbReference>
<proteinExistence type="inferred from homology"/>
<dbReference type="Gene3D" id="2.60.40.1120">
    <property type="entry name" value="Carboxypeptidase-like, regulatory domain"/>
    <property type="match status" value="1"/>
</dbReference>
<keyword evidence="2 8" id="KW-0813">Transport</keyword>
<dbReference type="InterPro" id="IPR037066">
    <property type="entry name" value="Plug_dom_sf"/>
</dbReference>
<feature type="domain" description="TonB-dependent receptor-like beta-barrel" evidence="11">
    <location>
        <begin position="382"/>
        <end position="938"/>
    </location>
</feature>
<organism evidence="13 14">
    <name type="scientific">Xylanibacter ruminicola</name>
    <name type="common">Prevotella ruminicola</name>
    <dbReference type="NCBI Taxonomy" id="839"/>
    <lineage>
        <taxon>Bacteria</taxon>
        <taxon>Pseudomonadati</taxon>
        <taxon>Bacteroidota</taxon>
        <taxon>Bacteroidia</taxon>
        <taxon>Bacteroidales</taxon>
        <taxon>Prevotellaceae</taxon>
        <taxon>Xylanibacter</taxon>
    </lineage>
</organism>
<dbReference type="InterPro" id="IPR000531">
    <property type="entry name" value="Beta-barrel_TonB"/>
</dbReference>
<dbReference type="AlphaFoldDB" id="A0A1H4E6P4"/>
<evidence type="ECO:0000256" key="2">
    <source>
        <dbReference type="ARBA" id="ARBA00022448"/>
    </source>
</evidence>
<evidence type="ECO:0000256" key="5">
    <source>
        <dbReference type="ARBA" id="ARBA00023077"/>
    </source>
</evidence>
<keyword evidence="6 8" id="KW-0472">Membrane</keyword>
<keyword evidence="3 8" id="KW-1134">Transmembrane beta strand</keyword>
<evidence type="ECO:0000256" key="4">
    <source>
        <dbReference type="ARBA" id="ARBA00022692"/>
    </source>
</evidence>
<dbReference type="EMBL" id="FNRF01000005">
    <property type="protein sequence ID" value="SEA80398.1"/>
    <property type="molecule type" value="Genomic_DNA"/>
</dbReference>
<evidence type="ECO:0000313" key="13">
    <source>
        <dbReference type="EMBL" id="SEA80398.1"/>
    </source>
</evidence>
<dbReference type="InterPro" id="IPR023997">
    <property type="entry name" value="TonB-dep_OMP_SusC/RagA_CS"/>
</dbReference>
<comment type="subcellular location">
    <subcellularLocation>
        <location evidence="1 8">Cell outer membrane</location>
        <topology evidence="1 8">Multi-pass membrane protein</topology>
    </subcellularLocation>
</comment>
<protein>
    <submittedName>
        <fullName evidence="13">TonB-linked outer membrane protein, SusC/RagA family</fullName>
    </submittedName>
</protein>
<dbReference type="SUPFAM" id="SSF49464">
    <property type="entry name" value="Carboxypeptidase regulatory domain-like"/>
    <property type="match status" value="1"/>
</dbReference>
<feature type="chain" id="PRO_5010187144" evidence="10">
    <location>
        <begin position="29"/>
        <end position="982"/>
    </location>
</feature>
<evidence type="ECO:0000256" key="3">
    <source>
        <dbReference type="ARBA" id="ARBA00022452"/>
    </source>
</evidence>